<comment type="caution">
    <text evidence="2">The sequence shown here is derived from an EMBL/GenBank/DDBJ whole genome shotgun (WGS) entry which is preliminary data.</text>
</comment>
<evidence type="ECO:0000313" key="3">
    <source>
        <dbReference type="Proteomes" id="UP000178587"/>
    </source>
</evidence>
<dbReference type="EMBL" id="MFLU01000011">
    <property type="protein sequence ID" value="OGG74874.1"/>
    <property type="molecule type" value="Genomic_DNA"/>
</dbReference>
<proteinExistence type="predicted"/>
<keyword evidence="1" id="KW-0812">Transmembrane</keyword>
<dbReference type="Proteomes" id="UP000178587">
    <property type="component" value="Unassembled WGS sequence"/>
</dbReference>
<feature type="transmembrane region" description="Helical" evidence="1">
    <location>
        <begin position="12"/>
        <end position="31"/>
    </location>
</feature>
<name>A0A1F6EMI8_9BACT</name>
<evidence type="ECO:0008006" key="4">
    <source>
        <dbReference type="Google" id="ProtNLM"/>
    </source>
</evidence>
<evidence type="ECO:0000313" key="2">
    <source>
        <dbReference type="EMBL" id="OGG74874.1"/>
    </source>
</evidence>
<gene>
    <name evidence="2" type="ORF">A3A34_03575</name>
</gene>
<protein>
    <recommendedName>
        <fullName evidence="4">VWFA domain-containing protein</fullName>
    </recommendedName>
</protein>
<keyword evidence="1" id="KW-1133">Transmembrane helix</keyword>
<feature type="transmembrane region" description="Helical" evidence="1">
    <location>
        <begin position="384"/>
        <end position="406"/>
    </location>
</feature>
<dbReference type="InterPro" id="IPR036465">
    <property type="entry name" value="vWFA_dom_sf"/>
</dbReference>
<feature type="transmembrane region" description="Helical" evidence="1">
    <location>
        <begin position="52"/>
        <end position="72"/>
    </location>
</feature>
<dbReference type="STRING" id="1798507.A3A34_03575"/>
<keyword evidence="1" id="KW-0472">Membrane</keyword>
<dbReference type="SUPFAM" id="SSF53300">
    <property type="entry name" value="vWA-like"/>
    <property type="match status" value="1"/>
</dbReference>
<organism evidence="2 3">
    <name type="scientific">Candidatus Kaiserbacteria bacterium RIFCSPLOWO2_01_FULL_50_24</name>
    <dbReference type="NCBI Taxonomy" id="1798507"/>
    <lineage>
        <taxon>Bacteria</taxon>
        <taxon>Candidatus Kaiseribacteriota</taxon>
    </lineage>
</organism>
<dbReference type="Gene3D" id="3.40.50.410">
    <property type="entry name" value="von Willebrand factor, type A domain"/>
    <property type="match status" value="1"/>
</dbReference>
<reference evidence="2 3" key="1">
    <citation type="journal article" date="2016" name="Nat. Commun.">
        <title>Thousands of microbial genomes shed light on interconnected biogeochemical processes in an aquifer system.</title>
        <authorList>
            <person name="Anantharaman K."/>
            <person name="Brown C.T."/>
            <person name="Hug L.A."/>
            <person name="Sharon I."/>
            <person name="Castelle C.J."/>
            <person name="Probst A.J."/>
            <person name="Thomas B.C."/>
            <person name="Singh A."/>
            <person name="Wilkins M.J."/>
            <person name="Karaoz U."/>
            <person name="Brodie E.L."/>
            <person name="Williams K.H."/>
            <person name="Hubbard S.S."/>
            <person name="Banfield J.F."/>
        </authorList>
    </citation>
    <scope>NUCLEOTIDE SEQUENCE [LARGE SCALE GENOMIC DNA]</scope>
</reference>
<accession>A0A1F6EMI8</accession>
<sequence length="416" mass="46702">MSTTLFGAEIGFWPALSLLALVLLGASGYVARKRAVTKEWSGEREKHLASRARIFVPRLFFALVALGIVLGLSDITYRYVVTSSQYATNRLYITLDNSSSMYNFTNPWAPAYCTSVPNGQPCPIYGTDVGLQYKYPRIYNAYRAVMRIIDATEAYTERKKNGESRDQIGLLRFGLNSFVEVYGTTDYDHVRRRLQKLRWNDPRTGIHTEIHLALWDMFQAALQRNFSGADGVISLDEGDRTALQKAVYPGKDGARFHAPNSLSSKLRELRAELRDTAFIIVTDAHSGQIDTRLNKLPVSFVKLMELAAYLELPVHVISIGEDQEITRKLAENTGYGPPGGQNRGAFHLVKGETNFKDMDAVVDTILSTRFRIVSSKSEWMRESYTSYLGLSFALLLLMGCVGRYWFGREIGKGGTP</sequence>
<evidence type="ECO:0000256" key="1">
    <source>
        <dbReference type="SAM" id="Phobius"/>
    </source>
</evidence>
<dbReference type="AlphaFoldDB" id="A0A1F6EMI8"/>